<feature type="domain" description="Cadherin-like" evidence="3">
    <location>
        <begin position="3857"/>
        <end position="3945"/>
    </location>
</feature>
<dbReference type="NCBIfam" id="NF033682">
    <property type="entry name" value="retention_LapA"/>
    <property type="match status" value="1"/>
</dbReference>
<comment type="caution">
    <text evidence="4">The sequence shown here is derived from an EMBL/GenBank/DDBJ whole genome shotgun (WGS) entry which is preliminary data.</text>
</comment>
<dbReference type="InterPro" id="IPR019960">
    <property type="entry name" value="T1SS_VCA0849"/>
</dbReference>
<dbReference type="EMBL" id="JTKH01000024">
    <property type="protein sequence ID" value="KII76744.1"/>
    <property type="molecule type" value="Genomic_DNA"/>
</dbReference>
<dbReference type="InterPro" id="IPR047777">
    <property type="entry name" value="LapA-like_RM"/>
</dbReference>
<dbReference type="GO" id="GO:0005509">
    <property type="term" value="F:calcium ion binding"/>
    <property type="evidence" value="ECO:0007669"/>
    <property type="project" value="InterPro"/>
</dbReference>
<dbReference type="SUPFAM" id="SSF51120">
    <property type="entry name" value="beta-Roll"/>
    <property type="match status" value="1"/>
</dbReference>
<dbReference type="InterPro" id="IPR041690">
    <property type="entry name" value="Cadherin_5"/>
</dbReference>
<keyword evidence="1" id="KW-0106">Calcium</keyword>
<proteinExistence type="predicted"/>
<dbReference type="PRINTS" id="PR00313">
    <property type="entry name" value="CABNDNGRPT"/>
</dbReference>
<dbReference type="PROSITE" id="PS00330">
    <property type="entry name" value="HEMOLYSIN_CALCIUM"/>
    <property type="match status" value="3"/>
</dbReference>
<evidence type="ECO:0000256" key="2">
    <source>
        <dbReference type="SAM" id="MobiDB-lite"/>
    </source>
</evidence>
<feature type="region of interest" description="Disordered" evidence="2">
    <location>
        <begin position="2205"/>
        <end position="2229"/>
    </location>
</feature>
<sequence length="4406" mass="464473">MVVKPLGGEVNADLSNLNNAAFDEDDIAAIQDAILAGDDPTAILEATAAGGTLGSANAGFVTVDYNYAQTLAQTFFETSATRRDVFVEREEDGQSTTFAAGGESITELVIEGDLESGAGPVITTASVLIDAGDLPLDPISFVPDPIFLTALLAELNSDIQSSGQDVLFTYDVTENAIIGLSGSDEVLRIDIDAVNVGKDLNLTITTTLSEPIDHFPSVGGGNVALVNDQIVVSIEITGADIGGNTIQAPISATVTIVDDLPELNGFDGQSSVDEDDIPVIGTALDDSNEIRGTVDIAEGADGVKSYQVTNIGTLLDGLTSGEESLEWKAGSPEQSGTQFTYTAQTTSGETVFTLVFDTSDNSYNFTLDKQLNHASAQGENTLDLTFQVTATDFDNDTTTDKPLVISVIDDVPVLNGFTGDTIVDEDDIPTIGSALDGSNEISGNFDIAEGADGVKSYQITNTATLLTGLSSGEEALEWKAGSPEQSGTQFTYTAQTASGATVFTLVFDTSDKSYRFTLDKPLDHDNVQGENPLALDIMISASDFDNDTSAAQSLVITVVDDIPLINTIEPLSIDEDDLPGGRDAGNDALTDSGVFDTTQGADRVVTYSLESLTDPVAGLESQGKAIMITELFEQATQTYTYTGSTDDGEVFVLTLNGNAGSYEFELKAPIDHADSEDDKDLTFSIVATDQDGDTSTKPLVVTLVDDAPILNGFMGQMSVDEDDIPVVGSALDGSNVIGGTIDVEEGADGVKSYQVTNTATLLSGLTSGDEALEWKAGSPEQDGTTFLYTAQTASGDDVFTLLFDTSNKSYQFTLVKPLDHDIVQGENTLDLTFQVTATDFDNDTTGEQPLTITVVDDIPVINTIAPLSVDEDDLMGGTDQGNDALTDSGVFVTTQGADGVVTYQLESLTTPISGLQSQGNPVAITALFDAATQTYTYTGATTDGPVFVLTLSGSGSYQFELKAPIDHADSETNKDLTFSIVATDQDGDTSIQPLVVTLEDDAPTLNGFLGQTRVDEDDIPMIGSDTGAGQVGSNVIGGTMDIDEGSDGVKSYQVTNVGTLLNGLSSGGESLEWQADSPAQSGTQFTYTAQTSAGDTVFTLVFDTSNNSYQFTLNKPLDHAIVQGENTLELTFQVTATDFDNDTTTAQPLVITVVDDIPLINAIAPLTIDEDDLVGGTDAGTDPLIDTGTFDTTQGADQVVTYQLESSTIPVAGLESQGKPVSISESFDSNTQTYTYTGSSDDGEVFVLTLSGNGNYQFELKAPIDHALNEDDKDLTFSIIATDQDGDTSTKPLVVKLVDDAPTLNGFLGDTRVDEDDIPVVGSALDDSNTIGGTIDINEGSDGVKSYQVTNIATLLDGLTSGKESLEWKAGSPEQSGTQFTYTAQTTSGDTVFTLVFDTNSSTYSFTLDKPLDHALVQGENTLNLTFQVTATDFDNDTTTAQPLVITVVDDIPLINTILPLSIDEDDLTGGSDQGNDSLKDSGVFDVTQGADQVITYHLASLTDPVAGLESQGKAIMITELFEQATQTYTYTGSTDDGEVFVLTLNGNAGSYEFELKAPIDHADSEDDKDLTFSIVATDQDGDTSTKPLIVNLVDDSPTLNSVTGNQIVDEDDLATVGSDPSKEPVTIGGTFDITEGADSLKAISIANDATVLNGLKSGGENLEWATTTTVGDVITYTAQTETGKEPVFTMVFNTETQRYDFTLLKSLDHPIGQGENTLNINFQISVIDFDNDESAAIALPITVIDDVPSVDAVERLAVNEDDLSDGSSPSVTALTDDGSFTTVQGADSVVKYTLESTTSPVTGLQSGGVDVTISAAVIDTVTNQHTYTGRAGGVDVFVLILKANGEYSFELKAPIDHAPGSDLTTLTFPVIGHDFDGDTSTKSLLVDINDDLPTMTAISGDKLVDEDDLAGIGSTNNNRKESTTAEGNFVGEEGADGIVEYQIVNLDTVLDTLQSDGQSLVWATVQTNGTQVIHTAQTATDGDTVFTLVFDTADNSYAFTIEQPFDHAQGEGQNDLTIGFDIRGLDFDNDPTATLPLDIVVTDDVPTIRDRTITVVEGQAGSKNANFFGKPGADGAEITLVEGNDTPNGEIRFLLADGTYVDALDPAGARTTVTVVETIRDSNGNITDNIVQGTLQVRPTSGDKGQFRFIPVENLEHDSGQFTFSMTVTATDGDQDLSVKTYTVNILDRDATIESSSVVSFEDSGRDSSLSFNPPITNSNDEDNQGSLTITPSKVELTVKLYDLDNGEKVGAITIEDVNAQNGKFYFFDGTTYTELTVVNGNAVLNAADLQQTINTMTTIATIDNLYFVPDRHYSSTNAGFSVPVSIEILNGATADHSIDGTLDIEVEAVADKAEWNDAASLYTYSLVEDDDNATLVLDAVTQDSSNPETITYRLEVTEGAGKFELLDGTGQVINEIEPGVYEIAAADINSVQVNPIAHFSGFIKFDATALTEETDNALAGKDKAESVVQELVINVQPTADQGSFSVNRISIFEDNAATQDTTDPVDDHEAFTLDKVISLGTTDDIQAPDDDSESQFVRIENFTAEDGSVLVGYEVRWIGTEEDSPIVELSPGVVEIPESALPFVEVQPPLHSNKNFSFDVVGIVKDTATLADGTQVTDTKPMGDAKTVNVTVKGVADTPYLPDVPEEPVNPDDLVIGEWYQYDDPSGLVGAQVTIDESSEAVINFSVLSGEESNGVFDDSESLSVLLSNIPDGVVLIDSDGGTIDLVYVGESGGKPVYQANITEENYQSGITIEPPKYSTDDFMISAKVVVTEDDGHVREVNGLLKVKIVPVIETGGEDLAYKASVSGNEDTFIEIPWNLTKDEDTPDSTATTNGRDYEFVTEIKISGFPLTVGEEVDIQVDGQDVVVDGVLQAGISNITYTNGVLTITGLDQSSTPPKISVRPGEDSSKNMLLTSLLKMREIDEDDPSIVVKGDVTGTLTITVLPTVESDGTLSIEDSDGNPVTTISDTDDGARDGRIDFTINDQNGDANIIKWEDLDPSSVESVAQVVVRFSGFSGGIPDADLEDVMDQLIVFGAVNNGDGSWTVIDEEKFTISAPNGLTYPDAGNVENTIKVEFVAEVKDAGDEGEGSAVEEVKTTVDLVFPSDISTLTTVAAEIEEIVADTAIIIGKEDNSFDVSSQLSNVIQLKADTADGIKDQVTLVIAKADIPDEVEGLRIEGGTYDFANEMYLFEAQVTADGDLIIPDGWDFITPEDYAGDFSIPISVVTTDTISGDEKVLTVDVKFAVSPLVDVPESSGGSDQPEDDDVTPSFTIDATSVEVGSGIELSPDALEDNLIKLDLDIALADDRNTSTQGEETLTKVEIALVDSDLGFFADINGDPISTTTPGVLVIESNNPADIEAALQAIYFVPKLHYSTDNNFDDKNTDNDTVKIRVTGTVTDTTTFDDTGTTQTPDTQADKTFSTDMLFEITPVLDPIIMPEASDNIVVVGNEDSDISLSSSGSGLQIALIDTDGSEQFLSAKLTGVPTDFIVESTSSDFVVKNNGGGEWTIQITNPNMVSIDLSTVTITPAANFSGKADINIVVYTQEKKLGVPEPHTGKFTIEVTPVGDVVDTDAVDSVTGLEGVNIDIAINASVIDTVDLLPSDSAQDQPETLLITVENVPDGGTIYFPDGIQKATDLGGGVWQLEVNAQSLDKIVFNSGEQNQGTWDPDQLVIKVQSVDTGYDGVKHLGPITTLIVDVAVDAVNDRPYFDLIADLQTAEDTPVFVKGFTINDIDATLDDPDAIYTLTLNVDSGLLSQDTSVASSYGLVMTPADATGVTTITISGTVQNINDALAGNLVTFTPDADSNDLLDPDGVKVTATVNDNGNIGLVEAGNDDTLNQNTAEFIINVSEVNDKPNAVDIALAPINEDTPLVITLSELIGPTASTDPEGHNLIVKSITVPPEQGTIMGNPDGVSWTFQPKLDFSGDVTISYEIEDDGTTNGLSNKLTDQGIITVTVLPVNDAPEVDVVSATATIDENAGQPISGITITDVDYVGANADDIMSVQLSVSYGSLSVILPTGSSVSVNPASGSSITLEGTLTELNALLDTPANGEGVMLDARFATASEIVLTVAATDSDNPSGMNLTTSKTHDITVNPVADAPTLSIQPGFDYIRNVSANLAASNNGIAIVGIIAALTDINEVLSLELTGVPAGASVTTSSGTISDSNGVYIIPADEIDSIEIVGAGVGSHTLQMNAVSTDGAETAESAPIDIVLEISPDGTDIDESLQTADVSLLGDDTGVELTSGSGNDRIVGGDGNDVLIGGAGDDEIDGGGGNDSIDGGLGSDILTGGSGDDVFVWHAISDGATDTITDFTVSEDKIDLRDILPELKSASVDINDLLDHIGVTVQNDDLALNIHPDGAGMGDQQTILVENLAQNLTLDGLDQGQILTTLINENVFMHDS</sequence>
<organism evidence="4 5">
    <name type="scientific">Vibrio renipiscarius</name>
    <dbReference type="NCBI Taxonomy" id="1461322"/>
    <lineage>
        <taxon>Bacteria</taxon>
        <taxon>Pseudomonadati</taxon>
        <taxon>Pseudomonadota</taxon>
        <taxon>Gammaproteobacteria</taxon>
        <taxon>Vibrionales</taxon>
        <taxon>Vibrionaceae</taxon>
        <taxon>Vibrio</taxon>
    </lineage>
</organism>
<dbReference type="NCBIfam" id="TIGR03661">
    <property type="entry name" value="T1SS_VCA0849"/>
    <property type="match status" value="1"/>
</dbReference>
<dbReference type="Gene3D" id="2.150.10.10">
    <property type="entry name" value="Serralysin-like metalloprotease, C-terminal"/>
    <property type="match status" value="1"/>
</dbReference>
<reference evidence="4 5" key="1">
    <citation type="submission" date="2014-11" db="EMBL/GenBank/DDBJ databases">
        <title>Draft Genome Sequence of Vibrio piscirenalis strains CECT 8603T and CECT 8604, two marine Gammaproteobacterium isolated from cultured gilthead sea bream (Sparus aurata).</title>
        <authorList>
            <person name="Arahal D.R."/>
            <person name="Rodrigo-Torres L."/>
            <person name="Lucena T."/>
            <person name="Pujalte M.J."/>
        </authorList>
    </citation>
    <scope>NUCLEOTIDE SEQUENCE [LARGE SCALE GENOMIC DNA]</scope>
    <source>
        <strain evidence="4 5">DCR 1-4-2</strain>
    </source>
</reference>
<dbReference type="NCBIfam" id="TIGR03660">
    <property type="entry name" value="T1SS_rpt_143"/>
    <property type="match status" value="12"/>
</dbReference>
<feature type="region of interest" description="Disordered" evidence="2">
    <location>
        <begin position="2955"/>
        <end position="2975"/>
    </location>
</feature>
<accession>A0A0C2JFM7</accession>
<name>A0A0C2JFM7_9VIBR</name>
<dbReference type="Pfam" id="PF00353">
    <property type="entry name" value="HemolysinCabind"/>
    <property type="match status" value="1"/>
</dbReference>
<protein>
    <recommendedName>
        <fullName evidence="3">Cadherin-like domain-containing protein</fullName>
    </recommendedName>
</protein>
<feature type="compositionally biased region" description="Polar residues" evidence="2">
    <location>
        <begin position="2208"/>
        <end position="2229"/>
    </location>
</feature>
<dbReference type="Pfam" id="PF17892">
    <property type="entry name" value="Cadherin_5"/>
    <property type="match status" value="1"/>
</dbReference>
<dbReference type="STRING" id="1461322.OJ16_15140"/>
<dbReference type="InterPro" id="IPR001343">
    <property type="entry name" value="Hemolysn_Ca-bd"/>
</dbReference>
<gene>
    <name evidence="4" type="ORF">OJ16_15140</name>
</gene>
<evidence type="ECO:0000313" key="5">
    <source>
        <dbReference type="Proteomes" id="UP000031672"/>
    </source>
</evidence>
<evidence type="ECO:0000313" key="4">
    <source>
        <dbReference type="EMBL" id="KII76744.1"/>
    </source>
</evidence>
<dbReference type="Proteomes" id="UP000031672">
    <property type="component" value="Unassembled WGS sequence"/>
</dbReference>
<dbReference type="InterPro" id="IPR019959">
    <property type="entry name" value="T1SS-143_rpt-cont_dom"/>
</dbReference>
<keyword evidence="5" id="KW-1185">Reference proteome</keyword>
<evidence type="ECO:0000259" key="3">
    <source>
        <dbReference type="Pfam" id="PF17892"/>
    </source>
</evidence>
<dbReference type="InterPro" id="IPR018511">
    <property type="entry name" value="Hemolysin-typ_Ca-bd_CS"/>
</dbReference>
<evidence type="ECO:0000256" key="1">
    <source>
        <dbReference type="ARBA" id="ARBA00022837"/>
    </source>
</evidence>
<dbReference type="InterPro" id="IPR011049">
    <property type="entry name" value="Serralysin-like_metalloprot_C"/>
</dbReference>